<dbReference type="EC" id="2.7.7.65" evidence="1"/>
<dbReference type="SUPFAM" id="SSF55781">
    <property type="entry name" value="GAF domain-like"/>
    <property type="match status" value="1"/>
</dbReference>
<proteinExistence type="predicted"/>
<sequence length="343" mass="37408">MDPILNLLSDTVPKARSLEELTRPLLTILSQVTGMESTYLTTIDLTAGTQRVIFSHNTGDMTIPEGLEVPWGDTLCKRAIEQNRMYTNNVSECWGDSAAAAQLGIKTYVSAPIRAQNGDLLGTVCAASSDSVNRAPDVEPLLNLLSGLLSYSLERELLVERLQIANKELIKLALTDPLTGLPNRRAVFKDVERFFDLAKRNQQFILIGVIDLDNFKQINDTHGHLAGDEFLLSITTKLQQSLRASDIIGRAGGDEFIVLALGASTSSGQTEDMHHAAKLLQKRLTDASIGRFSLKNGEVILDYAGASVGIAALLPTSMSADEAIRLADHEMYKVKQQRKSNAS</sequence>
<dbReference type="InterPro" id="IPR003018">
    <property type="entry name" value="GAF"/>
</dbReference>
<evidence type="ECO:0000259" key="3">
    <source>
        <dbReference type="PROSITE" id="PS50887"/>
    </source>
</evidence>
<comment type="catalytic activity">
    <reaction evidence="2">
        <text>2 GTP = 3',3'-c-di-GMP + 2 diphosphate</text>
        <dbReference type="Rhea" id="RHEA:24898"/>
        <dbReference type="ChEBI" id="CHEBI:33019"/>
        <dbReference type="ChEBI" id="CHEBI:37565"/>
        <dbReference type="ChEBI" id="CHEBI:58805"/>
        <dbReference type="EC" id="2.7.7.65"/>
    </reaction>
</comment>
<dbReference type="InterPro" id="IPR029787">
    <property type="entry name" value="Nucleotide_cyclase"/>
</dbReference>
<dbReference type="Gene3D" id="3.30.450.40">
    <property type="match status" value="1"/>
</dbReference>
<reference evidence="4 5" key="1">
    <citation type="submission" date="2024-03" db="EMBL/GenBank/DDBJ databases">
        <title>Complete genome of BD2.</title>
        <authorList>
            <person name="Cao G."/>
        </authorList>
    </citation>
    <scope>NUCLEOTIDE SEQUENCE [LARGE SCALE GENOMIC DNA]</scope>
    <source>
        <strain evidence="4 5">BD2</strain>
    </source>
</reference>
<keyword evidence="5" id="KW-1185">Reference proteome</keyword>
<evidence type="ECO:0000313" key="4">
    <source>
        <dbReference type="EMBL" id="WXL24769.1"/>
    </source>
</evidence>
<keyword evidence="4" id="KW-0548">Nucleotidyltransferase</keyword>
<evidence type="ECO:0000256" key="2">
    <source>
        <dbReference type="ARBA" id="ARBA00034247"/>
    </source>
</evidence>
<dbReference type="PROSITE" id="PS50887">
    <property type="entry name" value="GGDEF"/>
    <property type="match status" value="1"/>
</dbReference>
<gene>
    <name evidence="4" type="ORF">WG219_15820</name>
</gene>
<organism evidence="4 5">
    <name type="scientific">Ectopseudomonas mendocina</name>
    <name type="common">Pseudomonas mendocina</name>
    <dbReference type="NCBI Taxonomy" id="300"/>
    <lineage>
        <taxon>Bacteria</taxon>
        <taxon>Pseudomonadati</taxon>
        <taxon>Pseudomonadota</taxon>
        <taxon>Gammaproteobacteria</taxon>
        <taxon>Pseudomonadales</taxon>
        <taxon>Pseudomonadaceae</taxon>
        <taxon>Ectopseudomonas</taxon>
    </lineage>
</organism>
<protein>
    <recommendedName>
        <fullName evidence="1">diguanylate cyclase</fullName>
        <ecNumber evidence="1">2.7.7.65</ecNumber>
    </recommendedName>
</protein>
<dbReference type="GO" id="GO:0052621">
    <property type="term" value="F:diguanylate cyclase activity"/>
    <property type="evidence" value="ECO:0007669"/>
    <property type="project" value="UniProtKB-EC"/>
</dbReference>
<dbReference type="SUPFAM" id="SSF55073">
    <property type="entry name" value="Nucleotide cyclase"/>
    <property type="match status" value="1"/>
</dbReference>
<dbReference type="CDD" id="cd01949">
    <property type="entry name" value="GGDEF"/>
    <property type="match status" value="1"/>
</dbReference>
<dbReference type="InterPro" id="IPR050469">
    <property type="entry name" value="Diguanylate_Cyclase"/>
</dbReference>
<dbReference type="Pfam" id="PF00990">
    <property type="entry name" value="GGDEF"/>
    <property type="match status" value="1"/>
</dbReference>
<dbReference type="InterPro" id="IPR000160">
    <property type="entry name" value="GGDEF_dom"/>
</dbReference>
<name>A0ABZ2RKY1_ECTME</name>
<dbReference type="PANTHER" id="PTHR45138:SF9">
    <property type="entry name" value="DIGUANYLATE CYCLASE DGCM-RELATED"/>
    <property type="match status" value="1"/>
</dbReference>
<dbReference type="NCBIfam" id="TIGR00254">
    <property type="entry name" value="GGDEF"/>
    <property type="match status" value="1"/>
</dbReference>
<dbReference type="EMBL" id="CP148074">
    <property type="protein sequence ID" value="WXL24769.1"/>
    <property type="molecule type" value="Genomic_DNA"/>
</dbReference>
<evidence type="ECO:0000256" key="1">
    <source>
        <dbReference type="ARBA" id="ARBA00012528"/>
    </source>
</evidence>
<dbReference type="SMART" id="SM00065">
    <property type="entry name" value="GAF"/>
    <property type="match status" value="1"/>
</dbReference>
<dbReference type="SMART" id="SM00267">
    <property type="entry name" value="GGDEF"/>
    <property type="match status" value="1"/>
</dbReference>
<dbReference type="Pfam" id="PF01590">
    <property type="entry name" value="GAF"/>
    <property type="match status" value="1"/>
</dbReference>
<dbReference type="InterPro" id="IPR029016">
    <property type="entry name" value="GAF-like_dom_sf"/>
</dbReference>
<feature type="domain" description="GGDEF" evidence="3">
    <location>
        <begin position="203"/>
        <end position="343"/>
    </location>
</feature>
<dbReference type="Gene3D" id="3.30.70.270">
    <property type="match status" value="1"/>
</dbReference>
<accession>A0ABZ2RKY1</accession>
<keyword evidence="4" id="KW-0808">Transferase</keyword>
<dbReference type="Proteomes" id="UP001476583">
    <property type="component" value="Chromosome"/>
</dbReference>
<dbReference type="PANTHER" id="PTHR45138">
    <property type="entry name" value="REGULATORY COMPONENTS OF SENSORY TRANSDUCTION SYSTEM"/>
    <property type="match status" value="1"/>
</dbReference>
<dbReference type="InterPro" id="IPR043128">
    <property type="entry name" value="Rev_trsase/Diguanyl_cyclase"/>
</dbReference>
<evidence type="ECO:0000313" key="5">
    <source>
        <dbReference type="Proteomes" id="UP001476583"/>
    </source>
</evidence>